<dbReference type="RefSeq" id="WP_338226324.1">
    <property type="nucleotide sequence ID" value="NZ_BTPD01000021.1"/>
</dbReference>
<sequence>MKLNCLTLAFFASFLIPFSLMGQELESERNLRLVTNQIISTNGVITGNEALVRQIGDNNDSRVFQQGQNMASITQEGLQNTGYVEQVGSQNQASLRQTGTWNEVSLWAIGQNISINSTQEGRGNVINAYLEYAGVSGRSANLVQLGNGNRIDIALLGNGFVSSGPQSAEVRQVGNQHTLEAFIDPFSGPISVTQNPGVNGAGMSLSISTSAFNFPLRR</sequence>
<feature type="chain" id="PRO_5046144219" description="Curlin associated repeat-containing protein" evidence="3">
    <location>
        <begin position="23"/>
        <end position="218"/>
    </location>
</feature>
<gene>
    <name evidence="4" type="ORF">Aconfl_42030</name>
</gene>
<dbReference type="EMBL" id="BTPD01000021">
    <property type="protein sequence ID" value="GMQ31558.1"/>
    <property type="molecule type" value="Genomic_DNA"/>
</dbReference>
<dbReference type="InterPro" id="IPR009742">
    <property type="entry name" value="Curlin_rpt"/>
</dbReference>
<evidence type="ECO:0000256" key="2">
    <source>
        <dbReference type="ARBA" id="ARBA00022729"/>
    </source>
</evidence>
<evidence type="ECO:0008006" key="6">
    <source>
        <dbReference type="Google" id="ProtNLM"/>
    </source>
</evidence>
<name>A0ABQ6PUE5_9BACT</name>
<organism evidence="4 5">
    <name type="scientific">Algoriphagus confluentis</name>
    <dbReference type="NCBI Taxonomy" id="1697556"/>
    <lineage>
        <taxon>Bacteria</taxon>
        <taxon>Pseudomonadati</taxon>
        <taxon>Bacteroidota</taxon>
        <taxon>Cytophagia</taxon>
        <taxon>Cytophagales</taxon>
        <taxon>Cyclobacteriaceae</taxon>
        <taxon>Algoriphagus</taxon>
    </lineage>
</organism>
<accession>A0ABQ6PUE5</accession>
<feature type="signal peptide" evidence="3">
    <location>
        <begin position="1"/>
        <end position="22"/>
    </location>
</feature>
<comment type="caution">
    <text evidence="4">The sequence shown here is derived from an EMBL/GenBank/DDBJ whole genome shotgun (WGS) entry which is preliminary data.</text>
</comment>
<dbReference type="Pfam" id="PF07012">
    <property type="entry name" value="Curlin_rpt"/>
    <property type="match status" value="1"/>
</dbReference>
<dbReference type="Proteomes" id="UP001338309">
    <property type="component" value="Unassembled WGS sequence"/>
</dbReference>
<protein>
    <recommendedName>
        <fullName evidence="6">Curlin associated repeat-containing protein</fullName>
    </recommendedName>
</protein>
<evidence type="ECO:0000313" key="4">
    <source>
        <dbReference type="EMBL" id="GMQ31558.1"/>
    </source>
</evidence>
<reference evidence="4 5" key="1">
    <citation type="submission" date="2023-08" db="EMBL/GenBank/DDBJ databases">
        <title>Draft genome sequence of Algoriphagus confluentis.</title>
        <authorList>
            <person name="Takatani N."/>
            <person name="Hosokawa M."/>
            <person name="Sawabe T."/>
        </authorList>
    </citation>
    <scope>NUCLEOTIDE SEQUENCE [LARGE SCALE GENOMIC DNA]</scope>
    <source>
        <strain evidence="4 5">NBRC 111222</strain>
    </source>
</reference>
<evidence type="ECO:0000256" key="3">
    <source>
        <dbReference type="SAM" id="SignalP"/>
    </source>
</evidence>
<keyword evidence="2 3" id="KW-0732">Signal</keyword>
<evidence type="ECO:0000313" key="5">
    <source>
        <dbReference type="Proteomes" id="UP001338309"/>
    </source>
</evidence>
<proteinExistence type="inferred from homology"/>
<evidence type="ECO:0000256" key="1">
    <source>
        <dbReference type="ARBA" id="ARBA00009766"/>
    </source>
</evidence>
<keyword evidence="5" id="KW-1185">Reference proteome</keyword>
<comment type="similarity">
    <text evidence="1">Belongs to the CsgA/CsgB family.</text>
</comment>